<organism evidence="1 2">
    <name type="scientific">Trichoderma harzianum CBS 226.95</name>
    <dbReference type="NCBI Taxonomy" id="983964"/>
    <lineage>
        <taxon>Eukaryota</taxon>
        <taxon>Fungi</taxon>
        <taxon>Dikarya</taxon>
        <taxon>Ascomycota</taxon>
        <taxon>Pezizomycotina</taxon>
        <taxon>Sordariomycetes</taxon>
        <taxon>Hypocreomycetidae</taxon>
        <taxon>Hypocreales</taxon>
        <taxon>Hypocreaceae</taxon>
        <taxon>Trichoderma</taxon>
    </lineage>
</organism>
<proteinExistence type="predicted"/>
<accession>A0A2T4AET5</accession>
<sequence length="129" mass="14195">MISIRNSPNGSDEMRPTFLIALCFCLGTKLGTACAISTRSEILRGKSLTDTEGRIAVECYSGPLFSPRAAEPNIDAAVARIERIDETLRSCLTVLELSSALRRMACSLIWRRHGPLKERPKLLQGCLCL</sequence>
<name>A0A2T4AET5_TRIHA</name>
<dbReference type="EMBL" id="KZ679679">
    <property type="protein sequence ID" value="PTB55587.1"/>
    <property type="molecule type" value="Genomic_DNA"/>
</dbReference>
<protein>
    <submittedName>
        <fullName evidence="1">Uncharacterized protein</fullName>
    </submittedName>
</protein>
<keyword evidence="2" id="KW-1185">Reference proteome</keyword>
<dbReference type="GeneID" id="36623455"/>
<dbReference type="AlphaFoldDB" id="A0A2T4AET5"/>
<evidence type="ECO:0000313" key="1">
    <source>
        <dbReference type="EMBL" id="PTB55587.1"/>
    </source>
</evidence>
<reference evidence="1 2" key="1">
    <citation type="submission" date="2016-07" db="EMBL/GenBank/DDBJ databases">
        <title>Multiple horizontal gene transfer events from other fungi enriched the ability of initially mycotrophic Trichoderma (Ascomycota) to feed on dead plant biomass.</title>
        <authorList>
            <consortium name="DOE Joint Genome Institute"/>
            <person name="Aerts A."/>
            <person name="Atanasova L."/>
            <person name="Chenthamara K."/>
            <person name="Zhang J."/>
            <person name="Grujic M."/>
            <person name="Henrissat B."/>
            <person name="Kuo A."/>
            <person name="Salamov A."/>
            <person name="Lipzen A."/>
            <person name="Labutti K."/>
            <person name="Barry K."/>
            <person name="Miao Y."/>
            <person name="Rahimi M.J."/>
            <person name="Shen Q."/>
            <person name="Grigoriev I.V."/>
            <person name="Kubicek C.P."/>
            <person name="Druzhinina I.S."/>
        </authorList>
    </citation>
    <scope>NUCLEOTIDE SEQUENCE [LARGE SCALE GENOMIC DNA]</scope>
    <source>
        <strain evidence="1 2">CBS 226.95</strain>
    </source>
</reference>
<dbReference type="RefSeq" id="XP_024775264.1">
    <property type="nucleotide sequence ID" value="XM_024914889.1"/>
</dbReference>
<dbReference type="Proteomes" id="UP000241690">
    <property type="component" value="Unassembled WGS sequence"/>
</dbReference>
<evidence type="ECO:0000313" key="2">
    <source>
        <dbReference type="Proteomes" id="UP000241690"/>
    </source>
</evidence>
<gene>
    <name evidence="1" type="ORF">M431DRAFT_404342</name>
</gene>